<dbReference type="AlphaFoldDB" id="A0A2S7K159"/>
<dbReference type="Proteomes" id="UP000239504">
    <property type="component" value="Unassembled WGS sequence"/>
</dbReference>
<dbReference type="PIRSF" id="PIRSF017854">
    <property type="entry name" value="T4SS_TrbD"/>
    <property type="match status" value="1"/>
</dbReference>
<gene>
    <name evidence="6" type="ORF">CW354_17795</name>
</gene>
<dbReference type="OrthoDB" id="9801524at2"/>
<feature type="transmembrane region" description="Helical" evidence="5">
    <location>
        <begin position="43"/>
        <end position="62"/>
    </location>
</feature>
<accession>A0A2S7K159</accession>
<protein>
    <submittedName>
        <fullName evidence="6">Conjugal transfer protein</fullName>
    </submittedName>
</protein>
<dbReference type="RefSeq" id="WP_104831418.1">
    <property type="nucleotide sequence ID" value="NZ_PJCH01000015.1"/>
</dbReference>
<keyword evidence="4 5" id="KW-0472">Membrane</keyword>
<sequence>MVEGYSIPIHRSLTEPLLMAGAPRSIAIINGTIAAAIGLGMQMWAAGIVLGLIGHAAAVCAAKKDPKFLEVGVRHLKQGAYLSC</sequence>
<keyword evidence="7" id="KW-1185">Reference proteome</keyword>
<keyword evidence="2 5" id="KW-0812">Transmembrane</keyword>
<keyword evidence="3 5" id="KW-1133">Transmembrane helix</keyword>
<evidence type="ECO:0000313" key="7">
    <source>
        <dbReference type="Proteomes" id="UP000239504"/>
    </source>
</evidence>
<dbReference type="EMBL" id="PJCH01000015">
    <property type="protein sequence ID" value="PQA86206.1"/>
    <property type="molecule type" value="Genomic_DNA"/>
</dbReference>
<evidence type="ECO:0000313" key="6">
    <source>
        <dbReference type="EMBL" id="PQA86206.1"/>
    </source>
</evidence>
<organism evidence="6 7">
    <name type="scientific">Hyphococcus luteus</name>
    <dbReference type="NCBI Taxonomy" id="2058213"/>
    <lineage>
        <taxon>Bacteria</taxon>
        <taxon>Pseudomonadati</taxon>
        <taxon>Pseudomonadota</taxon>
        <taxon>Alphaproteobacteria</taxon>
        <taxon>Parvularculales</taxon>
        <taxon>Parvularculaceae</taxon>
        <taxon>Hyphococcus</taxon>
    </lineage>
</organism>
<evidence type="ECO:0000256" key="2">
    <source>
        <dbReference type="ARBA" id="ARBA00022692"/>
    </source>
</evidence>
<name>A0A2S7K159_9PROT</name>
<comment type="caution">
    <text evidence="6">The sequence shown here is derived from an EMBL/GenBank/DDBJ whole genome shotgun (WGS) entry which is preliminary data.</text>
</comment>
<proteinExistence type="predicted"/>
<dbReference type="Pfam" id="PF05101">
    <property type="entry name" value="VirB3"/>
    <property type="match status" value="1"/>
</dbReference>
<evidence type="ECO:0000256" key="5">
    <source>
        <dbReference type="SAM" id="Phobius"/>
    </source>
</evidence>
<comment type="subcellular location">
    <subcellularLocation>
        <location evidence="1">Membrane</location>
    </subcellularLocation>
</comment>
<dbReference type="InterPro" id="IPR016704">
    <property type="entry name" value="Conjugal_tfr_TrbD"/>
</dbReference>
<dbReference type="InterPro" id="IPR007792">
    <property type="entry name" value="T4SS_VirB3/TrbD/AvhB"/>
</dbReference>
<dbReference type="GO" id="GO:0016020">
    <property type="term" value="C:membrane"/>
    <property type="evidence" value="ECO:0007669"/>
    <property type="project" value="UniProtKB-SubCell"/>
</dbReference>
<evidence type="ECO:0000256" key="4">
    <source>
        <dbReference type="ARBA" id="ARBA00023136"/>
    </source>
</evidence>
<evidence type="ECO:0000256" key="1">
    <source>
        <dbReference type="ARBA" id="ARBA00004370"/>
    </source>
</evidence>
<evidence type="ECO:0000256" key="3">
    <source>
        <dbReference type="ARBA" id="ARBA00022989"/>
    </source>
</evidence>
<reference evidence="6 7" key="1">
    <citation type="submission" date="2017-12" db="EMBL/GenBank/DDBJ databases">
        <authorList>
            <person name="Hurst M.R.H."/>
        </authorList>
    </citation>
    <scope>NUCLEOTIDE SEQUENCE [LARGE SCALE GENOMIC DNA]</scope>
    <source>
        <strain evidence="6 7">SY-3-19</strain>
    </source>
</reference>